<feature type="transmembrane region" description="Helical" evidence="2">
    <location>
        <begin position="375"/>
        <end position="396"/>
    </location>
</feature>
<dbReference type="FunFam" id="1.10.720.40:FF:000001">
    <property type="entry name" value="LEM domain containing 2, isoform CRA_a"/>
    <property type="match status" value="1"/>
</dbReference>
<dbReference type="Proteomes" id="UP000694620">
    <property type="component" value="Chromosome 1"/>
</dbReference>
<dbReference type="SMART" id="SM00540">
    <property type="entry name" value="LEM"/>
    <property type="match status" value="1"/>
</dbReference>
<name>A0A8C4RJE4_ERPCA</name>
<dbReference type="InterPro" id="IPR003887">
    <property type="entry name" value="LEM_dom"/>
</dbReference>
<dbReference type="Pfam" id="PF03020">
    <property type="entry name" value="LEM"/>
    <property type="match status" value="1"/>
</dbReference>
<reference evidence="4" key="3">
    <citation type="submission" date="2025-09" db="UniProtKB">
        <authorList>
            <consortium name="Ensembl"/>
        </authorList>
    </citation>
    <scope>IDENTIFICATION</scope>
</reference>
<dbReference type="InterPro" id="IPR011015">
    <property type="entry name" value="LEM/LEM-like_dom_sf"/>
</dbReference>
<organism evidence="4 5">
    <name type="scientific">Erpetoichthys calabaricus</name>
    <name type="common">Rope fish</name>
    <name type="synonym">Calamoichthys calabaricus</name>
    <dbReference type="NCBI Taxonomy" id="27687"/>
    <lineage>
        <taxon>Eukaryota</taxon>
        <taxon>Metazoa</taxon>
        <taxon>Chordata</taxon>
        <taxon>Craniata</taxon>
        <taxon>Vertebrata</taxon>
        <taxon>Euteleostomi</taxon>
        <taxon>Actinopterygii</taxon>
        <taxon>Polypteriformes</taxon>
        <taxon>Polypteridae</taxon>
        <taxon>Erpetoichthys</taxon>
    </lineage>
</organism>
<dbReference type="PANTHER" id="PTHR12019">
    <property type="entry name" value="LAMINA-ASSOCIATED POLYPEPTIDE THYMOPOIETIN"/>
    <property type="match status" value="1"/>
</dbReference>
<dbReference type="PROSITE" id="PS50954">
    <property type="entry name" value="LEM"/>
    <property type="match status" value="1"/>
</dbReference>
<dbReference type="Gene3D" id="1.10.720.40">
    <property type="match status" value="1"/>
</dbReference>
<reference evidence="4" key="1">
    <citation type="submission" date="2021-06" db="EMBL/GenBank/DDBJ databases">
        <authorList>
            <consortium name="Wellcome Sanger Institute Data Sharing"/>
        </authorList>
    </citation>
    <scope>NUCLEOTIDE SEQUENCE [LARGE SCALE GENOMIC DNA]</scope>
</reference>
<feature type="compositionally biased region" description="Polar residues" evidence="1">
    <location>
        <begin position="41"/>
        <end position="59"/>
    </location>
</feature>
<dbReference type="AlphaFoldDB" id="A0A8C4RJE4"/>
<proteinExistence type="predicted"/>
<evidence type="ECO:0000256" key="2">
    <source>
        <dbReference type="SAM" id="Phobius"/>
    </source>
</evidence>
<dbReference type="GeneTree" id="ENSGT00940000154098"/>
<feature type="compositionally biased region" description="Basic and acidic residues" evidence="1">
    <location>
        <begin position="93"/>
        <end position="102"/>
    </location>
</feature>
<evidence type="ECO:0000259" key="3">
    <source>
        <dbReference type="PROSITE" id="PS50954"/>
    </source>
</evidence>
<feature type="compositionally biased region" description="Basic and acidic residues" evidence="1">
    <location>
        <begin position="70"/>
        <end position="81"/>
    </location>
</feature>
<feature type="region of interest" description="Disordered" evidence="1">
    <location>
        <begin position="1"/>
        <end position="232"/>
    </location>
</feature>
<reference evidence="4" key="2">
    <citation type="submission" date="2025-08" db="UniProtKB">
        <authorList>
            <consortium name="Ensembl"/>
        </authorList>
    </citation>
    <scope>IDENTIFICATION</scope>
</reference>
<keyword evidence="2" id="KW-0472">Membrane</keyword>
<feature type="domain" description="LEM" evidence="3">
    <location>
        <begin position="1"/>
        <end position="39"/>
    </location>
</feature>
<accession>A0A8C4RJE4</accession>
<keyword evidence="2" id="KW-0812">Transmembrane</keyword>
<dbReference type="SUPFAM" id="SSF63451">
    <property type="entry name" value="LEM domain"/>
    <property type="match status" value="1"/>
</dbReference>
<evidence type="ECO:0000313" key="4">
    <source>
        <dbReference type="Ensembl" id="ENSECRP00000002432.1"/>
    </source>
</evidence>
<keyword evidence="5" id="KW-1185">Reference proteome</keyword>
<evidence type="ECO:0000313" key="5">
    <source>
        <dbReference type="Proteomes" id="UP000694620"/>
    </source>
</evidence>
<dbReference type="Ensembl" id="ENSECRT00000002463.1">
    <property type="protein sequence ID" value="ENSECRP00000002432.1"/>
    <property type="gene ID" value="ENSECRG00000001654.1"/>
</dbReference>
<gene>
    <name evidence="4" type="primary">LOC114653668</name>
</gene>
<sequence>MSIEELRQGLMKYGVNPGPIMPSTKKLYEKKLQKLQEQGPPESQSQAPDPKQNGSTETDQYSDKEEEEKSELILEKREPIRSRQRTPASIRPRRQDVHRIISDESTEETLIRKRPGRRLPQDQAVPSSDDNIDFSELSTTETMPSEGEAVNGVGNRSLQASMKHQAAVQETPEPQVVSRVHEIAKEPTSDILLPSVETLASPQPSETKLETSRPLQQRNKSQTIEGSHKKLSAPEATLLLNTAVLEDPVTHEPDIPKRKTRPQKISGFLSPVRAQDGEKERHDASEKLKPDLLKEMFPNEPATPTGISATCRRPIRGAASRPITISDFHLEDSRLRHSEMRYRSEVRTEMCPPKLSSPVPVASATPVRSHRFIPVWLQLLLLAIVAGFLLFVYQAMETNPSNPFMNEPPRAEEKSK</sequence>
<dbReference type="InterPro" id="IPR051656">
    <property type="entry name" value="LEM_domain"/>
</dbReference>
<evidence type="ECO:0000256" key="1">
    <source>
        <dbReference type="SAM" id="MobiDB-lite"/>
    </source>
</evidence>
<protein>
    <recommendedName>
        <fullName evidence="3">LEM domain-containing protein</fullName>
    </recommendedName>
</protein>
<feature type="compositionally biased region" description="Polar residues" evidence="1">
    <location>
        <begin position="213"/>
        <end position="225"/>
    </location>
</feature>
<feature type="compositionally biased region" description="Basic and acidic residues" evidence="1">
    <location>
        <begin position="179"/>
        <end position="188"/>
    </location>
</feature>
<dbReference type="CDD" id="cd12940">
    <property type="entry name" value="LEM_LAP2_LEMD1"/>
    <property type="match status" value="1"/>
</dbReference>
<dbReference type="PANTHER" id="PTHR12019:SF9">
    <property type="entry name" value="THYMOPOIETIN"/>
    <property type="match status" value="1"/>
</dbReference>
<keyword evidence="2" id="KW-1133">Transmembrane helix</keyword>